<dbReference type="Proteomes" id="UP000799640">
    <property type="component" value="Unassembled WGS sequence"/>
</dbReference>
<accession>A0A6G1HMG1</accession>
<dbReference type="Pfam" id="PF06985">
    <property type="entry name" value="HET"/>
    <property type="match status" value="1"/>
</dbReference>
<dbReference type="EMBL" id="ML996704">
    <property type="protein sequence ID" value="KAF2397091.1"/>
    <property type="molecule type" value="Genomic_DNA"/>
</dbReference>
<proteinExistence type="predicted"/>
<dbReference type="AlphaFoldDB" id="A0A6G1HMG1"/>
<name>A0A6G1HMG1_9PEZI</name>
<feature type="domain" description="Heterokaryon incompatibility" evidence="1">
    <location>
        <begin position="275"/>
        <end position="406"/>
    </location>
</feature>
<evidence type="ECO:0000313" key="3">
    <source>
        <dbReference type="Proteomes" id="UP000799640"/>
    </source>
</evidence>
<keyword evidence="3" id="KW-1185">Reference proteome</keyword>
<organism evidence="2 3">
    <name type="scientific">Trichodelitschia bisporula</name>
    <dbReference type="NCBI Taxonomy" id="703511"/>
    <lineage>
        <taxon>Eukaryota</taxon>
        <taxon>Fungi</taxon>
        <taxon>Dikarya</taxon>
        <taxon>Ascomycota</taxon>
        <taxon>Pezizomycotina</taxon>
        <taxon>Dothideomycetes</taxon>
        <taxon>Dothideomycetes incertae sedis</taxon>
        <taxon>Phaeotrichales</taxon>
        <taxon>Phaeotrichaceae</taxon>
        <taxon>Trichodelitschia</taxon>
    </lineage>
</organism>
<reference evidence="2" key="1">
    <citation type="journal article" date="2020" name="Stud. Mycol.">
        <title>101 Dothideomycetes genomes: a test case for predicting lifestyles and emergence of pathogens.</title>
        <authorList>
            <person name="Haridas S."/>
            <person name="Albert R."/>
            <person name="Binder M."/>
            <person name="Bloem J."/>
            <person name="Labutti K."/>
            <person name="Salamov A."/>
            <person name="Andreopoulos B."/>
            <person name="Baker S."/>
            <person name="Barry K."/>
            <person name="Bills G."/>
            <person name="Bluhm B."/>
            <person name="Cannon C."/>
            <person name="Castanera R."/>
            <person name="Culley D."/>
            <person name="Daum C."/>
            <person name="Ezra D."/>
            <person name="Gonzalez J."/>
            <person name="Henrissat B."/>
            <person name="Kuo A."/>
            <person name="Liang C."/>
            <person name="Lipzen A."/>
            <person name="Lutzoni F."/>
            <person name="Magnuson J."/>
            <person name="Mondo S."/>
            <person name="Nolan M."/>
            <person name="Ohm R."/>
            <person name="Pangilinan J."/>
            <person name="Park H.-J."/>
            <person name="Ramirez L."/>
            <person name="Alfaro M."/>
            <person name="Sun H."/>
            <person name="Tritt A."/>
            <person name="Yoshinaga Y."/>
            <person name="Zwiers L.-H."/>
            <person name="Turgeon B."/>
            <person name="Goodwin S."/>
            <person name="Spatafora J."/>
            <person name="Crous P."/>
            <person name="Grigoriev I."/>
        </authorList>
    </citation>
    <scope>NUCLEOTIDE SEQUENCE</scope>
    <source>
        <strain evidence="2">CBS 262.69</strain>
    </source>
</reference>
<evidence type="ECO:0000259" key="1">
    <source>
        <dbReference type="Pfam" id="PF06985"/>
    </source>
</evidence>
<dbReference type="PANTHER" id="PTHR33112">
    <property type="entry name" value="DOMAIN PROTEIN, PUTATIVE-RELATED"/>
    <property type="match status" value="1"/>
</dbReference>
<protein>
    <submittedName>
        <fullName evidence="2">HET-domain-containing protein</fullName>
    </submittedName>
</protein>
<dbReference type="InterPro" id="IPR010730">
    <property type="entry name" value="HET"/>
</dbReference>
<gene>
    <name evidence="2" type="ORF">EJ06DRAFT_559221</name>
</gene>
<sequence>MATTLCLYCRTPGHPTSLCHRWTSPTPKPTFDKAQEAALLASYRAASSNLCLRCAAYPLLEKCSLSTLMDESAYGERMDLYSNQTHTLTNDLKRQLFAHTLHLGEFKSLDIRSDCPLCRLIFYVFPTDELDEQYELAERAFYLRPFPAYDRQSNSERDVPAEVKAKYAVWFGVVTSERESQARMTELDSMVMRDAVNDAFSLSVAPGFRDERLALRARPVDPTVDYARLRHWLKQCAESHDTHCRRTWDDALIPTTRMIDVQARRVVPCPSPCEYVALSYVWGGIHPADGALEAGTLPKTIEDAITVTKGLGCKYLWVDALCVDQKPTPQQKTQLAMMDVIYSCAMTTIIAVSGKHSNTGLPGVSLARVPQAVDGIEGRDFRTVGPVYEAALYGSEYWTRAWTVQEIFFACCRLIFARDQVHFLCNSSAFCEAVDEETDPGGYLRGPRAEGTNALKATQALQSQPSRDESLPAETEYRSTLALYTERRMTHDSDSLNAFRGILHWLRKSCFSADFVCGLPLREFPQALRWFHPWDVKPKRRPAFPSWSWAGWAGRVTYSDPLDLMRRVKPKMSRREDLGTDRVVRFVDIDADERVLTVEATVIRLDIRCEPFSEAFVPGTDEMLGIVRERNSPHHNTLTTGMYDFLVVERLRLKNYADGPVREYVYMLLLEWDGDVAMRVTKVRLFVELGLTLERAAPVVKTIRMK</sequence>
<dbReference type="PANTHER" id="PTHR33112:SF12">
    <property type="entry name" value="HETEROKARYON INCOMPATIBILITY DOMAIN-CONTAINING PROTEIN"/>
    <property type="match status" value="1"/>
</dbReference>
<evidence type="ECO:0000313" key="2">
    <source>
        <dbReference type="EMBL" id="KAF2397091.1"/>
    </source>
</evidence>
<dbReference type="OrthoDB" id="5428863at2759"/>